<dbReference type="PROSITE" id="PS00109">
    <property type="entry name" value="PROTEIN_KINASE_TYR"/>
    <property type="match status" value="1"/>
</dbReference>
<dbReference type="Pfam" id="PF13855">
    <property type="entry name" value="LRR_8"/>
    <property type="match status" value="1"/>
</dbReference>
<dbReference type="InterPro" id="IPR003591">
    <property type="entry name" value="Leu-rich_rpt_typical-subtyp"/>
</dbReference>
<dbReference type="GO" id="GO:0004672">
    <property type="term" value="F:protein kinase activity"/>
    <property type="evidence" value="ECO:0007669"/>
    <property type="project" value="InterPro"/>
</dbReference>
<dbReference type="InterPro" id="IPR011009">
    <property type="entry name" value="Kinase-like_dom_sf"/>
</dbReference>
<dbReference type="InterPro" id="IPR008266">
    <property type="entry name" value="Tyr_kinase_AS"/>
</dbReference>
<keyword evidence="11" id="KW-1185">Reference proteome</keyword>
<dbReference type="GO" id="GO:0006952">
    <property type="term" value="P:defense response"/>
    <property type="evidence" value="ECO:0007669"/>
    <property type="project" value="UniProtKB-ARBA"/>
</dbReference>
<dbReference type="InterPro" id="IPR051809">
    <property type="entry name" value="Plant_receptor-like_S/T_kinase"/>
</dbReference>
<dbReference type="FunFam" id="3.80.10.10:FF:000383">
    <property type="entry name" value="Leucine-rich repeat receptor protein kinase EMS1"/>
    <property type="match status" value="1"/>
</dbReference>
<evidence type="ECO:0000259" key="9">
    <source>
        <dbReference type="PROSITE" id="PS50011"/>
    </source>
</evidence>
<organism evidence="10 11">
    <name type="scientific">Capsicum annuum</name>
    <name type="common">Capsicum pepper</name>
    <dbReference type="NCBI Taxonomy" id="4072"/>
    <lineage>
        <taxon>Eukaryota</taxon>
        <taxon>Viridiplantae</taxon>
        <taxon>Streptophyta</taxon>
        <taxon>Embryophyta</taxon>
        <taxon>Tracheophyta</taxon>
        <taxon>Spermatophyta</taxon>
        <taxon>Magnoliopsida</taxon>
        <taxon>eudicotyledons</taxon>
        <taxon>Gunneridae</taxon>
        <taxon>Pentapetalae</taxon>
        <taxon>asterids</taxon>
        <taxon>lamiids</taxon>
        <taxon>Solanales</taxon>
        <taxon>Solanaceae</taxon>
        <taxon>Solanoideae</taxon>
        <taxon>Capsiceae</taxon>
        <taxon>Capsicum</taxon>
    </lineage>
</organism>
<dbReference type="GO" id="GO:0051707">
    <property type="term" value="P:response to other organism"/>
    <property type="evidence" value="ECO:0007669"/>
    <property type="project" value="UniProtKB-ARBA"/>
</dbReference>
<dbReference type="InterPro" id="IPR017441">
    <property type="entry name" value="Protein_kinase_ATP_BS"/>
</dbReference>
<keyword evidence="7" id="KW-0067">ATP-binding</keyword>
<evidence type="ECO:0000256" key="8">
    <source>
        <dbReference type="SAM" id="Phobius"/>
    </source>
</evidence>
<keyword evidence="2" id="KW-0433">Leucine-rich repeat</keyword>
<dbReference type="SUPFAM" id="SSF56112">
    <property type="entry name" value="Protein kinase-like (PK-like)"/>
    <property type="match status" value="1"/>
</dbReference>
<dbReference type="PROSITE" id="PS50011">
    <property type="entry name" value="PROTEIN_KINASE_DOM"/>
    <property type="match status" value="1"/>
</dbReference>
<dbReference type="Pfam" id="PF00069">
    <property type="entry name" value="Pkinase"/>
    <property type="match status" value="1"/>
</dbReference>
<evidence type="ECO:0000313" key="10">
    <source>
        <dbReference type="EMBL" id="PHT80721.1"/>
    </source>
</evidence>
<protein>
    <recommendedName>
        <fullName evidence="9">Protein kinase domain-containing protein</fullName>
    </recommendedName>
</protein>
<dbReference type="PROSITE" id="PS00107">
    <property type="entry name" value="PROTEIN_KINASE_ATP"/>
    <property type="match status" value="1"/>
</dbReference>
<keyword evidence="7" id="KW-0547">Nucleotide-binding</keyword>
<evidence type="ECO:0000256" key="1">
    <source>
        <dbReference type="ARBA" id="ARBA00004370"/>
    </source>
</evidence>
<dbReference type="GO" id="GO:0005524">
    <property type="term" value="F:ATP binding"/>
    <property type="evidence" value="ECO:0007669"/>
    <property type="project" value="UniProtKB-UniRule"/>
</dbReference>
<dbReference type="GO" id="GO:0016020">
    <property type="term" value="C:membrane"/>
    <property type="evidence" value="ECO:0007669"/>
    <property type="project" value="UniProtKB-SubCell"/>
</dbReference>
<dbReference type="Gramene" id="PHT80721">
    <property type="protein sequence ID" value="PHT80721"/>
    <property type="gene ID" value="T459_13736"/>
</dbReference>
<dbReference type="InterPro" id="IPR001611">
    <property type="entry name" value="Leu-rich_rpt"/>
</dbReference>
<feature type="domain" description="Protein kinase" evidence="9">
    <location>
        <begin position="142"/>
        <end position="425"/>
    </location>
</feature>
<evidence type="ECO:0000256" key="2">
    <source>
        <dbReference type="ARBA" id="ARBA00022614"/>
    </source>
</evidence>
<reference evidence="10 11" key="2">
    <citation type="journal article" date="2017" name="Genome Biol.">
        <title>New reference genome sequences of hot pepper reveal the massive evolution of plant disease-resistance genes by retroduplication.</title>
        <authorList>
            <person name="Kim S."/>
            <person name="Park J."/>
            <person name="Yeom S.I."/>
            <person name="Kim Y.M."/>
            <person name="Seo E."/>
            <person name="Kim K.T."/>
            <person name="Kim M.S."/>
            <person name="Lee J.M."/>
            <person name="Cheong K."/>
            <person name="Shin H.S."/>
            <person name="Kim S.B."/>
            <person name="Han K."/>
            <person name="Lee J."/>
            <person name="Park M."/>
            <person name="Lee H.A."/>
            <person name="Lee H.Y."/>
            <person name="Lee Y."/>
            <person name="Oh S."/>
            <person name="Lee J.H."/>
            <person name="Choi E."/>
            <person name="Choi E."/>
            <person name="Lee S.E."/>
            <person name="Jeon J."/>
            <person name="Kim H."/>
            <person name="Choi G."/>
            <person name="Song H."/>
            <person name="Lee J."/>
            <person name="Lee S.C."/>
            <person name="Kwon J.K."/>
            <person name="Lee H.Y."/>
            <person name="Koo N."/>
            <person name="Hong Y."/>
            <person name="Kim R.W."/>
            <person name="Kang W.H."/>
            <person name="Huh J.H."/>
            <person name="Kang B.C."/>
            <person name="Yang T.J."/>
            <person name="Lee Y.H."/>
            <person name="Bennetzen J.L."/>
            <person name="Choi D."/>
        </authorList>
    </citation>
    <scope>NUCLEOTIDE SEQUENCE [LARGE SCALE GENOMIC DNA]</scope>
    <source>
        <strain evidence="11">cv. CM334</strain>
    </source>
</reference>
<evidence type="ECO:0000256" key="5">
    <source>
        <dbReference type="ARBA" id="ARBA00022989"/>
    </source>
</evidence>
<dbReference type="PANTHER" id="PTHR27008:SF497">
    <property type="entry name" value="OS11G0695000 PROTEIN"/>
    <property type="match status" value="1"/>
</dbReference>
<dbReference type="InterPro" id="IPR032675">
    <property type="entry name" value="LRR_dom_sf"/>
</dbReference>
<dbReference type="Proteomes" id="UP000222542">
    <property type="component" value="Unassembled WGS sequence"/>
</dbReference>
<proteinExistence type="predicted"/>
<evidence type="ECO:0000256" key="3">
    <source>
        <dbReference type="ARBA" id="ARBA00022692"/>
    </source>
</evidence>
<dbReference type="SUPFAM" id="SSF52058">
    <property type="entry name" value="L domain-like"/>
    <property type="match status" value="1"/>
</dbReference>
<gene>
    <name evidence="10" type="ORF">T459_13736</name>
</gene>
<sequence>MTTTRGISISLPQLPCGRYLQVGSNPLNGVLPNSIGNLSSTIEDFYIGDAHLNGLIPQGHIEEAVCHLSNLVKLDLDRNDLTEVIPECLGNLSMLQHLYLGSNKFSSKLPLSLWKMKGLLFLNVSRNSIEGEITPNIGLEAIADLDLSGNQLSGKVPACPVNNTGQQSKSMELVLKIVIPVVTSSFLIFLLASDWIMKWKKKQKLKDVEKVLEIGTYQLISYHEIQRATNNFDGSNLIGEGSSGSVYQGTLSSGNVVAIKVLDLENEQMSNGSLENWLYGEDFHLNLLQRVTIMLDAAMTIEYLHHGNDTPIVHCDLRPANVLLDEDMVAHVGDFGISKILAVSKSMAHTETLGTLGYTVPGTMMDVIDDNLFPEEEQITSKSEICIASMVELALDCTMEMPESRITMKDVVKRLNKIKNVFLET</sequence>
<keyword evidence="3 8" id="KW-0812">Transmembrane</keyword>
<evidence type="ECO:0000256" key="7">
    <source>
        <dbReference type="PROSITE-ProRule" id="PRU10141"/>
    </source>
</evidence>
<comment type="subcellular location">
    <subcellularLocation>
        <location evidence="1">Membrane</location>
    </subcellularLocation>
</comment>
<evidence type="ECO:0000256" key="6">
    <source>
        <dbReference type="ARBA" id="ARBA00023136"/>
    </source>
</evidence>
<keyword evidence="6 8" id="KW-0472">Membrane</keyword>
<comment type="caution">
    <text evidence="10">The sequence shown here is derived from an EMBL/GenBank/DDBJ whole genome shotgun (WGS) entry which is preliminary data.</text>
</comment>
<feature type="binding site" evidence="7">
    <location>
        <position position="260"/>
    </location>
    <ligand>
        <name>ATP</name>
        <dbReference type="ChEBI" id="CHEBI:30616"/>
    </ligand>
</feature>
<reference evidence="10 11" key="1">
    <citation type="journal article" date="2014" name="Nat. Genet.">
        <title>Genome sequence of the hot pepper provides insights into the evolution of pungency in Capsicum species.</title>
        <authorList>
            <person name="Kim S."/>
            <person name="Park M."/>
            <person name="Yeom S.I."/>
            <person name="Kim Y.M."/>
            <person name="Lee J.M."/>
            <person name="Lee H.A."/>
            <person name="Seo E."/>
            <person name="Choi J."/>
            <person name="Cheong K."/>
            <person name="Kim K.T."/>
            <person name="Jung K."/>
            <person name="Lee G.W."/>
            <person name="Oh S.K."/>
            <person name="Bae C."/>
            <person name="Kim S.B."/>
            <person name="Lee H.Y."/>
            <person name="Kim S.Y."/>
            <person name="Kim M.S."/>
            <person name="Kang B.C."/>
            <person name="Jo Y.D."/>
            <person name="Yang H.B."/>
            <person name="Jeong H.J."/>
            <person name="Kang W.H."/>
            <person name="Kwon J.K."/>
            <person name="Shin C."/>
            <person name="Lim J.Y."/>
            <person name="Park J.H."/>
            <person name="Huh J.H."/>
            <person name="Kim J.S."/>
            <person name="Kim B.D."/>
            <person name="Cohen O."/>
            <person name="Paran I."/>
            <person name="Suh M.C."/>
            <person name="Lee S.B."/>
            <person name="Kim Y.K."/>
            <person name="Shin Y."/>
            <person name="Noh S.J."/>
            <person name="Park J."/>
            <person name="Seo Y.S."/>
            <person name="Kwon S.Y."/>
            <person name="Kim H.A."/>
            <person name="Park J.M."/>
            <person name="Kim H.J."/>
            <person name="Choi S.B."/>
            <person name="Bosland P.W."/>
            <person name="Reeves G."/>
            <person name="Jo S.H."/>
            <person name="Lee B.W."/>
            <person name="Cho H.T."/>
            <person name="Choi H.S."/>
            <person name="Lee M.S."/>
            <person name="Yu Y."/>
            <person name="Do Choi Y."/>
            <person name="Park B.S."/>
            <person name="van Deynze A."/>
            <person name="Ashrafi H."/>
            <person name="Hill T."/>
            <person name="Kim W.T."/>
            <person name="Pai H.S."/>
            <person name="Ahn H.K."/>
            <person name="Yeam I."/>
            <person name="Giovannoni J.J."/>
            <person name="Rose J.K."/>
            <person name="Sorensen I."/>
            <person name="Lee S.J."/>
            <person name="Kim R.W."/>
            <person name="Choi I.Y."/>
            <person name="Choi B.S."/>
            <person name="Lim J.S."/>
            <person name="Lee Y.H."/>
            <person name="Choi D."/>
        </authorList>
    </citation>
    <scope>NUCLEOTIDE SEQUENCE [LARGE SCALE GENOMIC DNA]</scope>
    <source>
        <strain evidence="11">cv. CM334</strain>
    </source>
</reference>
<keyword evidence="4" id="KW-0677">Repeat</keyword>
<dbReference type="AlphaFoldDB" id="A0A2G2ZFN8"/>
<feature type="transmembrane region" description="Helical" evidence="8">
    <location>
        <begin position="173"/>
        <end position="196"/>
    </location>
</feature>
<keyword evidence="5 8" id="KW-1133">Transmembrane helix</keyword>
<dbReference type="EMBL" id="AYRZ02000005">
    <property type="protein sequence ID" value="PHT80721.1"/>
    <property type="molecule type" value="Genomic_DNA"/>
</dbReference>
<dbReference type="InterPro" id="IPR000719">
    <property type="entry name" value="Prot_kinase_dom"/>
</dbReference>
<name>A0A2G2ZFN8_CAPAN</name>
<evidence type="ECO:0000313" key="11">
    <source>
        <dbReference type="Proteomes" id="UP000222542"/>
    </source>
</evidence>
<dbReference type="Gene3D" id="1.10.510.10">
    <property type="entry name" value="Transferase(Phosphotransferase) domain 1"/>
    <property type="match status" value="3"/>
</dbReference>
<dbReference type="PANTHER" id="PTHR27008">
    <property type="entry name" value="OS04G0122200 PROTEIN"/>
    <property type="match status" value="1"/>
</dbReference>
<accession>A0A2G2ZFN8</accession>
<dbReference type="SMART" id="SM00369">
    <property type="entry name" value="LRR_TYP"/>
    <property type="match status" value="2"/>
</dbReference>
<dbReference type="Gene3D" id="3.80.10.10">
    <property type="entry name" value="Ribonuclease Inhibitor"/>
    <property type="match status" value="1"/>
</dbReference>
<evidence type="ECO:0000256" key="4">
    <source>
        <dbReference type="ARBA" id="ARBA00022737"/>
    </source>
</evidence>